<protein>
    <recommendedName>
        <fullName evidence="1">HTH cro/C1-type domain-containing protein</fullName>
    </recommendedName>
</protein>
<dbReference type="EMBL" id="ADLN01000002">
    <property type="protein sequence ID" value="EHI61530.1"/>
    <property type="molecule type" value="Genomic_DNA"/>
</dbReference>
<feature type="domain" description="HTH cro/C1-type" evidence="1">
    <location>
        <begin position="11"/>
        <end position="66"/>
    </location>
</feature>
<comment type="caution">
    <text evidence="2">The sequence shown here is derived from an EMBL/GenBank/DDBJ whole genome shotgun (WGS) entry which is preliminary data.</text>
</comment>
<dbReference type="PROSITE" id="PS50943">
    <property type="entry name" value="HTH_CROC1"/>
    <property type="match status" value="1"/>
</dbReference>
<evidence type="ECO:0000313" key="2">
    <source>
        <dbReference type="EMBL" id="EHI61530.1"/>
    </source>
</evidence>
<dbReference type="RefSeq" id="WP_006778537.1">
    <property type="nucleotide sequence ID" value="NZ_CP040506.1"/>
</dbReference>
<dbReference type="CDD" id="cd00093">
    <property type="entry name" value="HTH_XRE"/>
    <property type="match status" value="1"/>
</dbReference>
<dbReference type="PATRIC" id="fig|742737.3.peg.551"/>
<reference evidence="2 3" key="1">
    <citation type="submission" date="2011-08" db="EMBL/GenBank/DDBJ databases">
        <title>The Genome Sequence of Clostridium hathewayi WAL-18680.</title>
        <authorList>
            <consortium name="The Broad Institute Genome Sequencing Platform"/>
            <person name="Earl A."/>
            <person name="Ward D."/>
            <person name="Feldgarden M."/>
            <person name="Gevers D."/>
            <person name="Finegold S.M."/>
            <person name="Summanen P.H."/>
            <person name="Molitoris D.R."/>
            <person name="Song M."/>
            <person name="Daigneault M."/>
            <person name="Allen-Vercoe E."/>
            <person name="Young S.K."/>
            <person name="Zeng Q."/>
            <person name="Gargeya S."/>
            <person name="Fitzgerald M."/>
            <person name="Haas B."/>
            <person name="Abouelleil A."/>
            <person name="Alvarado L."/>
            <person name="Arachchi H.M."/>
            <person name="Berlin A."/>
            <person name="Brown A."/>
            <person name="Chapman S.B."/>
            <person name="Chen Z."/>
            <person name="Dunbar C."/>
            <person name="Freedman E."/>
            <person name="Gearin G."/>
            <person name="Gellesch M."/>
            <person name="Goldberg J."/>
            <person name="Griggs A."/>
            <person name="Gujja S."/>
            <person name="Heiman D."/>
            <person name="Howarth C."/>
            <person name="Larson L."/>
            <person name="Lui A."/>
            <person name="MacDonald P.J.P."/>
            <person name="Montmayeur A."/>
            <person name="Murphy C."/>
            <person name="Neiman D."/>
            <person name="Pearson M."/>
            <person name="Priest M."/>
            <person name="Roberts A."/>
            <person name="Saif S."/>
            <person name="Shea T."/>
            <person name="Shenoy N."/>
            <person name="Sisk P."/>
            <person name="Stolte C."/>
            <person name="Sykes S."/>
            <person name="Wortman J."/>
            <person name="Nusbaum C."/>
            <person name="Birren B."/>
        </authorList>
    </citation>
    <scope>NUCLEOTIDE SEQUENCE [LARGE SCALE GENOMIC DNA]</scope>
    <source>
        <strain evidence="2 3">WAL-18680</strain>
    </source>
</reference>
<dbReference type="OrthoDB" id="9781521at2"/>
<proteinExistence type="predicted"/>
<dbReference type="Proteomes" id="UP000005384">
    <property type="component" value="Unassembled WGS sequence"/>
</dbReference>
<dbReference type="SMART" id="SM00530">
    <property type="entry name" value="HTH_XRE"/>
    <property type="match status" value="1"/>
</dbReference>
<accession>G5IAH3</accession>
<evidence type="ECO:0000259" key="1">
    <source>
        <dbReference type="PROSITE" id="PS50943"/>
    </source>
</evidence>
<evidence type="ECO:0000313" key="3">
    <source>
        <dbReference type="Proteomes" id="UP000005384"/>
    </source>
</evidence>
<dbReference type="Gene3D" id="1.10.260.40">
    <property type="entry name" value="lambda repressor-like DNA-binding domains"/>
    <property type="match status" value="1"/>
</dbReference>
<dbReference type="InterPro" id="IPR010982">
    <property type="entry name" value="Lambda_DNA-bd_dom_sf"/>
</dbReference>
<dbReference type="InterPro" id="IPR001387">
    <property type="entry name" value="Cro/C1-type_HTH"/>
</dbReference>
<dbReference type="Pfam" id="PF01381">
    <property type="entry name" value="HTH_3"/>
    <property type="match status" value="1"/>
</dbReference>
<name>G5IAH3_9FIRM</name>
<gene>
    <name evidence="2" type="ORF">HMPREF9473_00553</name>
</gene>
<keyword evidence="3" id="KW-1185">Reference proteome</keyword>
<sequence length="79" mass="9101">MKIYEATNKRIQELRKERRLSEYALIYQAAMPPSTVKSILHGKSTNPGIVNIKKIAEGLGVTIREFYDSEIFDDLEQED</sequence>
<dbReference type="GO" id="GO:0003677">
    <property type="term" value="F:DNA binding"/>
    <property type="evidence" value="ECO:0007669"/>
    <property type="project" value="InterPro"/>
</dbReference>
<dbReference type="AlphaFoldDB" id="G5IAH3"/>
<dbReference type="HOGENOM" id="CLU_066192_50_1_9"/>
<dbReference type="SUPFAM" id="SSF47413">
    <property type="entry name" value="lambda repressor-like DNA-binding domains"/>
    <property type="match status" value="1"/>
</dbReference>
<organism evidence="2 3">
    <name type="scientific">Hungatella hathewayi WAL-18680</name>
    <dbReference type="NCBI Taxonomy" id="742737"/>
    <lineage>
        <taxon>Bacteria</taxon>
        <taxon>Bacillati</taxon>
        <taxon>Bacillota</taxon>
        <taxon>Clostridia</taxon>
        <taxon>Lachnospirales</taxon>
        <taxon>Lachnospiraceae</taxon>
        <taxon>Hungatella</taxon>
    </lineage>
</organism>